<evidence type="ECO:0000259" key="9">
    <source>
        <dbReference type="SMART" id="SM00858"/>
    </source>
</evidence>
<dbReference type="CDD" id="cd11613">
    <property type="entry name" value="SAF_AH_GD"/>
    <property type="match status" value="1"/>
</dbReference>
<evidence type="ECO:0000256" key="5">
    <source>
        <dbReference type="ARBA" id="ARBA00023239"/>
    </source>
</evidence>
<dbReference type="InterPro" id="IPR013974">
    <property type="entry name" value="SAF"/>
</dbReference>
<keyword evidence="11" id="KW-1185">Reference proteome</keyword>
<evidence type="ECO:0000256" key="3">
    <source>
        <dbReference type="ARBA" id="ARBA00022723"/>
    </source>
</evidence>
<dbReference type="InterPro" id="IPR052172">
    <property type="entry name" value="UxaA_altronate/galactarate_dh"/>
</dbReference>
<dbReference type="GO" id="GO:0008867">
    <property type="term" value="F:galactarate dehydratase activity"/>
    <property type="evidence" value="ECO:0007669"/>
    <property type="project" value="UniProtKB-EC"/>
</dbReference>
<dbReference type="Proteomes" id="UP000254640">
    <property type="component" value="Unassembled WGS sequence"/>
</dbReference>
<evidence type="ECO:0000256" key="7">
    <source>
        <dbReference type="ARBA" id="ARBA00060689"/>
    </source>
</evidence>
<comment type="pathway">
    <text evidence="7">Carbohydrate acid metabolism; galactarate degradation; D-glycerate from galactarate: step 1/3.</text>
</comment>
<feature type="domain" description="SAF" evidence="9">
    <location>
        <begin position="18"/>
        <end position="88"/>
    </location>
</feature>
<dbReference type="EMBL" id="UGSO01000001">
    <property type="protein sequence ID" value="SUB15288.1"/>
    <property type="molecule type" value="Genomic_DNA"/>
</dbReference>
<gene>
    <name evidence="10" type="primary">garD_4</name>
    <name evidence="10" type="ORF">NCTC9381_01160</name>
</gene>
<dbReference type="PANTHER" id="PTHR30536:SF1">
    <property type="entry name" value="GALACTARATE DEHYDRATASE (L-THREO-FORMING)"/>
    <property type="match status" value="1"/>
</dbReference>
<evidence type="ECO:0000256" key="8">
    <source>
        <dbReference type="ARBA" id="ARBA00066755"/>
    </source>
</evidence>
<dbReference type="InterPro" id="IPR044144">
    <property type="entry name" value="SAF_UxaA/GarD"/>
</dbReference>
<protein>
    <recommendedName>
        <fullName evidence="8">galactarate dehydratase</fullName>
        <ecNumber evidence="8">4.2.1.42</ecNumber>
    </recommendedName>
</protein>
<evidence type="ECO:0000313" key="10">
    <source>
        <dbReference type="EMBL" id="SUB15288.1"/>
    </source>
</evidence>
<dbReference type="FunFam" id="2.30.130.110:FF:000001">
    <property type="entry name" value="Galactarate dehydratase (L-threo-forming)"/>
    <property type="match status" value="1"/>
</dbReference>
<evidence type="ECO:0000313" key="11">
    <source>
        <dbReference type="Proteomes" id="UP000254640"/>
    </source>
</evidence>
<name>A0A379ACF7_ENTAG</name>
<sequence length="106" mass="11127">MNPKTDEQPLYIKVHEHDNVAIVVNSLGLPAGTQFADGLTLTEHVPQGHKVALSAINQGAEIVRYGEVIGYALRDIAQGSWIDESLVALPEAPSAGESAVSHSGSA</sequence>
<dbReference type="PANTHER" id="PTHR30536">
    <property type="entry name" value="ALTRONATE/GALACTARATE DEHYDRATASE"/>
    <property type="match status" value="1"/>
</dbReference>
<keyword evidence="3" id="KW-0479">Metal-binding</keyword>
<comment type="cofactor">
    <cofactor evidence="1">
        <name>Fe(2+)</name>
        <dbReference type="ChEBI" id="CHEBI:29033"/>
    </cofactor>
</comment>
<evidence type="ECO:0000256" key="4">
    <source>
        <dbReference type="ARBA" id="ARBA00023004"/>
    </source>
</evidence>
<accession>A0A379ACF7</accession>
<dbReference type="Pfam" id="PF08666">
    <property type="entry name" value="SAF"/>
    <property type="match status" value="1"/>
</dbReference>
<dbReference type="AlphaFoldDB" id="A0A379ACF7"/>
<dbReference type="GO" id="GO:0046392">
    <property type="term" value="P:galactarate catabolic process"/>
    <property type="evidence" value="ECO:0007669"/>
    <property type="project" value="TreeGrafter"/>
</dbReference>
<comment type="function">
    <text evidence="6">Catalyzes the dehydration of galactarate to form 5-dehydro-4-deoxy-D-glucarate (5-KDG).</text>
</comment>
<organism evidence="10 11">
    <name type="scientific">Enterobacter agglomerans</name>
    <name type="common">Erwinia herbicola</name>
    <name type="synonym">Pantoea agglomerans</name>
    <dbReference type="NCBI Taxonomy" id="549"/>
    <lineage>
        <taxon>Bacteria</taxon>
        <taxon>Pseudomonadati</taxon>
        <taxon>Pseudomonadota</taxon>
        <taxon>Gammaproteobacteria</taxon>
        <taxon>Enterobacterales</taxon>
        <taxon>Erwiniaceae</taxon>
        <taxon>Pantoea</taxon>
        <taxon>Pantoea agglomerans group</taxon>
    </lineage>
</organism>
<evidence type="ECO:0000256" key="1">
    <source>
        <dbReference type="ARBA" id="ARBA00001954"/>
    </source>
</evidence>
<keyword evidence="4" id="KW-0408">Iron</keyword>
<dbReference type="GO" id="GO:0019698">
    <property type="term" value="P:D-galacturonate catabolic process"/>
    <property type="evidence" value="ECO:0007669"/>
    <property type="project" value="TreeGrafter"/>
</dbReference>
<keyword evidence="5 10" id="KW-0456">Lyase</keyword>
<dbReference type="SMART" id="SM00858">
    <property type="entry name" value="SAF"/>
    <property type="match status" value="1"/>
</dbReference>
<evidence type="ECO:0000256" key="2">
    <source>
        <dbReference type="ARBA" id="ARBA00010986"/>
    </source>
</evidence>
<dbReference type="EC" id="4.2.1.42" evidence="8"/>
<reference evidence="10 11" key="1">
    <citation type="submission" date="2018-06" db="EMBL/GenBank/DDBJ databases">
        <authorList>
            <consortium name="Pathogen Informatics"/>
            <person name="Doyle S."/>
        </authorList>
    </citation>
    <scope>NUCLEOTIDE SEQUENCE [LARGE SCALE GENOMIC DNA]</scope>
    <source>
        <strain evidence="10 11">NCTC9381</strain>
    </source>
</reference>
<proteinExistence type="inferred from homology"/>
<dbReference type="Gene3D" id="2.30.130.110">
    <property type="match status" value="1"/>
</dbReference>
<evidence type="ECO:0000256" key="6">
    <source>
        <dbReference type="ARBA" id="ARBA00059570"/>
    </source>
</evidence>
<comment type="similarity">
    <text evidence="2">Belongs to the UxaA family.</text>
</comment>
<dbReference type="GO" id="GO:0046872">
    <property type="term" value="F:metal ion binding"/>
    <property type="evidence" value="ECO:0007669"/>
    <property type="project" value="UniProtKB-KW"/>
</dbReference>